<sequence>MSSAKDIILSICEGEDADTAG</sequence>
<gene>
    <name evidence="1" type="ORF">L195_g064552</name>
</gene>
<protein>
    <submittedName>
        <fullName evidence="1">Uncharacterized protein</fullName>
    </submittedName>
</protein>
<accession>A0A2K3KTT1</accession>
<organism evidence="1 2">
    <name type="scientific">Trifolium pratense</name>
    <name type="common">Red clover</name>
    <dbReference type="NCBI Taxonomy" id="57577"/>
    <lineage>
        <taxon>Eukaryota</taxon>
        <taxon>Viridiplantae</taxon>
        <taxon>Streptophyta</taxon>
        <taxon>Embryophyta</taxon>
        <taxon>Tracheophyta</taxon>
        <taxon>Spermatophyta</taxon>
        <taxon>Magnoliopsida</taxon>
        <taxon>eudicotyledons</taxon>
        <taxon>Gunneridae</taxon>
        <taxon>Pentapetalae</taxon>
        <taxon>rosids</taxon>
        <taxon>fabids</taxon>
        <taxon>Fabales</taxon>
        <taxon>Fabaceae</taxon>
        <taxon>Papilionoideae</taxon>
        <taxon>50 kb inversion clade</taxon>
        <taxon>NPAAA clade</taxon>
        <taxon>Hologalegina</taxon>
        <taxon>IRL clade</taxon>
        <taxon>Trifolieae</taxon>
        <taxon>Trifolium</taxon>
    </lineage>
</organism>
<reference evidence="1 2" key="2">
    <citation type="journal article" date="2017" name="Front. Plant Sci.">
        <title>Gene Classification and Mining of Molecular Markers Useful in Red Clover (Trifolium pratense) Breeding.</title>
        <authorList>
            <person name="Istvanek J."/>
            <person name="Dluhosova J."/>
            <person name="Dluhos P."/>
            <person name="Patkova L."/>
            <person name="Nedelnik J."/>
            <person name="Repkova J."/>
        </authorList>
    </citation>
    <scope>NUCLEOTIDE SEQUENCE [LARGE SCALE GENOMIC DNA]</scope>
    <source>
        <strain evidence="2">cv. Tatra</strain>
        <tissue evidence="1">Young leaves</tissue>
    </source>
</reference>
<dbReference type="AlphaFoldDB" id="A0A2K3KTT1"/>
<feature type="non-terminal residue" evidence="1">
    <location>
        <position position="21"/>
    </location>
</feature>
<evidence type="ECO:0000313" key="1">
    <source>
        <dbReference type="EMBL" id="PNX69702.1"/>
    </source>
</evidence>
<comment type="caution">
    <text evidence="1">The sequence shown here is derived from an EMBL/GenBank/DDBJ whole genome shotgun (WGS) entry which is preliminary data.</text>
</comment>
<dbReference type="Proteomes" id="UP000236291">
    <property type="component" value="Unassembled WGS sequence"/>
</dbReference>
<proteinExistence type="predicted"/>
<dbReference type="EMBL" id="ASHM01255818">
    <property type="protein sequence ID" value="PNX69702.1"/>
    <property type="molecule type" value="Genomic_DNA"/>
</dbReference>
<reference evidence="1 2" key="1">
    <citation type="journal article" date="2014" name="Am. J. Bot.">
        <title>Genome assembly and annotation for red clover (Trifolium pratense; Fabaceae).</title>
        <authorList>
            <person name="Istvanek J."/>
            <person name="Jaros M."/>
            <person name="Krenek A."/>
            <person name="Repkova J."/>
        </authorList>
    </citation>
    <scope>NUCLEOTIDE SEQUENCE [LARGE SCALE GENOMIC DNA]</scope>
    <source>
        <strain evidence="2">cv. Tatra</strain>
        <tissue evidence="1">Young leaves</tissue>
    </source>
</reference>
<name>A0A2K3KTT1_TRIPR</name>
<evidence type="ECO:0000313" key="2">
    <source>
        <dbReference type="Proteomes" id="UP000236291"/>
    </source>
</evidence>